<dbReference type="InterPro" id="IPR013332">
    <property type="entry name" value="KPR_N"/>
</dbReference>
<dbReference type="EC" id="1.1.1.169" evidence="4 11"/>
<dbReference type="STRING" id="1122930.SAMN02745168_2282"/>
<dbReference type="GO" id="GO:0015940">
    <property type="term" value="P:pantothenate biosynthetic process"/>
    <property type="evidence" value="ECO:0007669"/>
    <property type="project" value="UniProtKB-UniPathway"/>
</dbReference>
<keyword evidence="8 11" id="KW-0560">Oxidoreductase</keyword>
<dbReference type="Gene3D" id="3.40.50.720">
    <property type="entry name" value="NAD(P)-binding Rossmann-like Domain"/>
    <property type="match status" value="1"/>
</dbReference>
<feature type="domain" description="Ketopantoate reductase C-terminal" evidence="13">
    <location>
        <begin position="180"/>
        <end position="322"/>
    </location>
</feature>
<evidence type="ECO:0000256" key="6">
    <source>
        <dbReference type="ARBA" id="ARBA00022655"/>
    </source>
</evidence>
<dbReference type="GO" id="GO:0050661">
    <property type="term" value="F:NADP binding"/>
    <property type="evidence" value="ECO:0007669"/>
    <property type="project" value="TreeGrafter"/>
</dbReference>
<keyword evidence="7 11" id="KW-0521">NADP</keyword>
<evidence type="ECO:0000256" key="3">
    <source>
        <dbReference type="ARBA" id="ARBA00007870"/>
    </source>
</evidence>
<dbReference type="Gene3D" id="1.10.1040.10">
    <property type="entry name" value="N-(1-d-carboxylethyl)-l-norvaline Dehydrogenase, domain 2"/>
    <property type="match status" value="1"/>
</dbReference>
<dbReference type="InterPro" id="IPR013752">
    <property type="entry name" value="KPA_reductase"/>
</dbReference>
<evidence type="ECO:0000256" key="1">
    <source>
        <dbReference type="ARBA" id="ARBA00002919"/>
    </source>
</evidence>
<evidence type="ECO:0000256" key="2">
    <source>
        <dbReference type="ARBA" id="ARBA00004994"/>
    </source>
</evidence>
<evidence type="ECO:0000259" key="12">
    <source>
        <dbReference type="Pfam" id="PF02558"/>
    </source>
</evidence>
<evidence type="ECO:0000256" key="11">
    <source>
        <dbReference type="RuleBase" id="RU362068"/>
    </source>
</evidence>
<proteinExistence type="inferred from homology"/>
<keyword evidence="6 11" id="KW-0566">Pantothenate biosynthesis</keyword>
<dbReference type="EMBL" id="FWXW01000005">
    <property type="protein sequence ID" value="SMC73584.1"/>
    <property type="molecule type" value="Genomic_DNA"/>
</dbReference>
<gene>
    <name evidence="14" type="ORF">SAMN02745168_2282</name>
</gene>
<dbReference type="SUPFAM" id="SSF48179">
    <property type="entry name" value="6-phosphogluconate dehydrogenase C-terminal domain-like"/>
    <property type="match status" value="1"/>
</dbReference>
<evidence type="ECO:0000313" key="15">
    <source>
        <dbReference type="Proteomes" id="UP000192790"/>
    </source>
</evidence>
<dbReference type="PANTHER" id="PTHR43765">
    <property type="entry name" value="2-DEHYDROPANTOATE 2-REDUCTASE-RELATED"/>
    <property type="match status" value="1"/>
</dbReference>
<evidence type="ECO:0000256" key="5">
    <source>
        <dbReference type="ARBA" id="ARBA00019465"/>
    </source>
</evidence>
<reference evidence="14 15" key="1">
    <citation type="submission" date="2017-04" db="EMBL/GenBank/DDBJ databases">
        <authorList>
            <person name="Afonso C.L."/>
            <person name="Miller P.J."/>
            <person name="Scott M.A."/>
            <person name="Spackman E."/>
            <person name="Goraichik I."/>
            <person name="Dimitrov K.M."/>
            <person name="Suarez D.L."/>
            <person name="Swayne D.E."/>
        </authorList>
    </citation>
    <scope>NUCLEOTIDE SEQUENCE [LARGE SCALE GENOMIC DNA]</scope>
    <source>
        <strain evidence="14 15">DSM 12816</strain>
    </source>
</reference>
<dbReference type="NCBIfam" id="TIGR00745">
    <property type="entry name" value="apbA_panE"/>
    <property type="match status" value="1"/>
</dbReference>
<dbReference type="GO" id="GO:0005737">
    <property type="term" value="C:cytoplasm"/>
    <property type="evidence" value="ECO:0007669"/>
    <property type="project" value="TreeGrafter"/>
</dbReference>
<comment type="function">
    <text evidence="1 11">Catalyzes the NADPH-dependent reduction of ketopantoate into pantoic acid.</text>
</comment>
<evidence type="ECO:0000256" key="8">
    <source>
        <dbReference type="ARBA" id="ARBA00023002"/>
    </source>
</evidence>
<accession>A0A1W2BL50</accession>
<keyword evidence="15" id="KW-1185">Reference proteome</keyword>
<comment type="catalytic activity">
    <reaction evidence="10 11">
        <text>(R)-pantoate + NADP(+) = 2-dehydropantoate + NADPH + H(+)</text>
        <dbReference type="Rhea" id="RHEA:16233"/>
        <dbReference type="ChEBI" id="CHEBI:11561"/>
        <dbReference type="ChEBI" id="CHEBI:15378"/>
        <dbReference type="ChEBI" id="CHEBI:15980"/>
        <dbReference type="ChEBI" id="CHEBI:57783"/>
        <dbReference type="ChEBI" id="CHEBI:58349"/>
        <dbReference type="EC" id="1.1.1.169"/>
    </reaction>
</comment>
<dbReference type="InterPro" id="IPR003710">
    <property type="entry name" value="ApbA"/>
</dbReference>
<evidence type="ECO:0000259" key="13">
    <source>
        <dbReference type="Pfam" id="PF08546"/>
    </source>
</evidence>
<dbReference type="UniPathway" id="UPA00028">
    <property type="reaction ID" value="UER00004"/>
</dbReference>
<dbReference type="InterPro" id="IPR036291">
    <property type="entry name" value="NAD(P)-bd_dom_sf"/>
</dbReference>
<dbReference type="InterPro" id="IPR008927">
    <property type="entry name" value="6-PGluconate_DH-like_C_sf"/>
</dbReference>
<dbReference type="Proteomes" id="UP000192790">
    <property type="component" value="Unassembled WGS sequence"/>
</dbReference>
<comment type="pathway">
    <text evidence="2 11">Cofactor biosynthesis; (R)-pantothenate biosynthesis; (R)-pantoate from 3-methyl-2-oxobutanoate: step 2/2.</text>
</comment>
<organism evidence="14 15">
    <name type="scientific">Papillibacter cinnamivorans DSM 12816</name>
    <dbReference type="NCBI Taxonomy" id="1122930"/>
    <lineage>
        <taxon>Bacteria</taxon>
        <taxon>Bacillati</taxon>
        <taxon>Bacillota</taxon>
        <taxon>Clostridia</taxon>
        <taxon>Eubacteriales</taxon>
        <taxon>Oscillospiraceae</taxon>
        <taxon>Papillibacter</taxon>
    </lineage>
</organism>
<evidence type="ECO:0000256" key="7">
    <source>
        <dbReference type="ARBA" id="ARBA00022857"/>
    </source>
</evidence>
<evidence type="ECO:0000256" key="4">
    <source>
        <dbReference type="ARBA" id="ARBA00013014"/>
    </source>
</evidence>
<dbReference type="InterPro" id="IPR013328">
    <property type="entry name" value="6PGD_dom2"/>
</dbReference>
<feature type="domain" description="Ketopantoate reductase N-terminal" evidence="12">
    <location>
        <begin position="4"/>
        <end position="141"/>
    </location>
</feature>
<dbReference type="GO" id="GO:0008677">
    <property type="term" value="F:2-dehydropantoate 2-reductase activity"/>
    <property type="evidence" value="ECO:0007669"/>
    <property type="project" value="UniProtKB-EC"/>
</dbReference>
<dbReference type="Pfam" id="PF08546">
    <property type="entry name" value="ApbA_C"/>
    <property type="match status" value="1"/>
</dbReference>
<dbReference type="AlphaFoldDB" id="A0A1W2BL50"/>
<dbReference type="InterPro" id="IPR050838">
    <property type="entry name" value="Ketopantoate_reductase"/>
</dbReference>
<name>A0A1W2BL50_9FIRM</name>
<dbReference type="OrthoDB" id="9793586at2"/>
<evidence type="ECO:0000256" key="9">
    <source>
        <dbReference type="ARBA" id="ARBA00032024"/>
    </source>
</evidence>
<protein>
    <recommendedName>
        <fullName evidence="5 11">2-dehydropantoate 2-reductase</fullName>
        <ecNumber evidence="4 11">1.1.1.169</ecNumber>
    </recommendedName>
    <alternativeName>
        <fullName evidence="9 11">Ketopantoate reductase</fullName>
    </alternativeName>
</protein>
<dbReference type="RefSeq" id="WP_084234946.1">
    <property type="nucleotide sequence ID" value="NZ_FWXW01000005.1"/>
</dbReference>
<dbReference type="SUPFAM" id="SSF51735">
    <property type="entry name" value="NAD(P)-binding Rossmann-fold domains"/>
    <property type="match status" value="1"/>
</dbReference>
<evidence type="ECO:0000256" key="10">
    <source>
        <dbReference type="ARBA" id="ARBA00048793"/>
    </source>
</evidence>
<comment type="similarity">
    <text evidence="3 11">Belongs to the ketopantoate reductase family.</text>
</comment>
<evidence type="ECO:0000313" key="14">
    <source>
        <dbReference type="EMBL" id="SMC73584.1"/>
    </source>
</evidence>
<dbReference type="Pfam" id="PF02558">
    <property type="entry name" value="ApbA"/>
    <property type="match status" value="1"/>
</dbReference>
<sequence>MRTMILGAGSLGTILGAYVAKSGQDVLLVDAYKEHVDALNKNGATVVGGVEMNVPVKACTPDEVEGKFDIVLYLTKAPANEKALTQLLPHLKEDSVVCTLQNGLPEEAVASYVGRERTIGGTVLWGGVLQGPGVSKYTSNPEKVKEAAFEIGELDGKITERTKKVKEVLDAVGNTTIITNLMGARWAKLFINATYSGLSAALGISYGDILDSEEIFRLSMYVGNEVLKTAQRNGITIVDDVQGFDVKKGEYDTETERLTKAYIYKGIFGIHRGVTASMLNDMRRGIFQTEIDQINGSVVRAAEKVGFPAPFNAKIVELVKRAQEKKEVPTVANLKEFDQLVKDVKY</sequence>
<dbReference type="PANTHER" id="PTHR43765:SF2">
    <property type="entry name" value="2-DEHYDROPANTOATE 2-REDUCTASE"/>
    <property type="match status" value="1"/>
</dbReference>